<dbReference type="Pfam" id="PF13426">
    <property type="entry name" value="PAS_9"/>
    <property type="match status" value="1"/>
</dbReference>
<comment type="subcellular location">
    <subcellularLocation>
        <location evidence="2">Membrane</location>
        <topology evidence="2">Multi-pass membrane protein</topology>
    </subcellularLocation>
</comment>
<evidence type="ECO:0000259" key="16">
    <source>
        <dbReference type="PROSITE" id="PS50109"/>
    </source>
</evidence>
<dbReference type="Pfam" id="PF13493">
    <property type="entry name" value="DUF4118"/>
    <property type="match status" value="1"/>
</dbReference>
<dbReference type="SMART" id="SM00388">
    <property type="entry name" value="HisKA"/>
    <property type="match status" value="1"/>
</dbReference>
<comment type="catalytic activity">
    <reaction evidence="1">
        <text>ATP + protein L-histidine = ADP + protein N-phospho-L-histidine.</text>
        <dbReference type="EC" id="2.7.13.3"/>
    </reaction>
</comment>
<feature type="domain" description="Histidine kinase" evidence="16">
    <location>
        <begin position="560"/>
        <end position="790"/>
    </location>
</feature>
<sequence>MKSAMNARIDQRFFPYIGAISSLAIAMLAVGTALFITWQLKSVLTNTIASFFFVAVAVSTWYGGLRLGLMTTILSVLTINYFFIPPIYNFTPATWNDFILLGLFFANSSIISLLSYDLQRSKKTLEQINQQLLGESTQRYASLAAAVPVGIFRTNLVGHCLYVNEQWCKITGMTFDQALGTGWVQALHPSDRDRIIQAWSQTTQNQEKSITVEFRFLRPDGVVTWVFTQAVVEQTNNGEVISYIGTVTDISESKQREEQLRLLESVIVTTNDAVLITAAEPIDLPGPKIVYVNPAFTQMTGYTSAEILGKTPRILQGEKTERAALDKIRANLQTWQPVQVEMINYRKDGSDFWVELNIIPVTDERGWFTHWIAIQRDITDRKQAETTLKLANVKLESRVALRTIELSQANAQLQLELKERQRAEVALRQSEAKFRSLSEFSPMGIFMNDAQGQCIYTNPRAQEIAGYTFAEALGFGWLEFVHPQDRKQITPQWIQAFSEQQGTVYEELRYVHKDGTIRYARVQSAPIFAENNKFIANVGTMEDITASRAIAQMKNEFISVVSHELRTPLTAIRGSLGLLAAGVYDKKPEKGKRMLQIASEQTDRLVRLVNDILDLGRLESGKMTLVMQSCDAATLIGKSVDAMQSSAEQNQITLSVNSPPSLQLWANPDAIIQTLTNLLSNAIKFSPPHTTIWINVECCEDIENVSGSSSPHSLVRFEVKDQGRGIPLDKLEAIFDRFQQVDASDSREKGGTGLGLAICRRIIQQHDGNIWAESTMGEGSSFYFTLKRTGNSE</sequence>
<keyword evidence="14" id="KW-0175">Coiled coil</keyword>
<dbReference type="InterPro" id="IPR003661">
    <property type="entry name" value="HisK_dim/P_dom"/>
</dbReference>
<dbReference type="PANTHER" id="PTHR43304">
    <property type="entry name" value="PHYTOCHROME-LIKE PROTEIN CPH1"/>
    <property type="match status" value="1"/>
</dbReference>
<dbReference type="PROSITE" id="PS50109">
    <property type="entry name" value="HIS_KIN"/>
    <property type="match status" value="1"/>
</dbReference>
<dbReference type="PRINTS" id="PR00344">
    <property type="entry name" value="BCTRLSENSOR"/>
</dbReference>
<evidence type="ECO:0000259" key="17">
    <source>
        <dbReference type="PROSITE" id="PS50112"/>
    </source>
</evidence>
<dbReference type="PROSITE" id="PS50112">
    <property type="entry name" value="PAS"/>
    <property type="match status" value="3"/>
</dbReference>
<accession>K9ZLX8</accession>
<dbReference type="SMART" id="SM00091">
    <property type="entry name" value="PAS"/>
    <property type="match status" value="3"/>
</dbReference>
<dbReference type="GO" id="GO:0016020">
    <property type="term" value="C:membrane"/>
    <property type="evidence" value="ECO:0007669"/>
    <property type="project" value="UniProtKB-SubCell"/>
</dbReference>
<dbReference type="SUPFAM" id="SSF55874">
    <property type="entry name" value="ATPase domain of HSP90 chaperone/DNA topoisomerase II/histidine kinase"/>
    <property type="match status" value="1"/>
</dbReference>
<keyword evidence="9" id="KW-0067">ATP-binding</keyword>
<evidence type="ECO:0000256" key="1">
    <source>
        <dbReference type="ARBA" id="ARBA00000085"/>
    </source>
</evidence>
<evidence type="ECO:0000256" key="8">
    <source>
        <dbReference type="ARBA" id="ARBA00022777"/>
    </source>
</evidence>
<feature type="domain" description="PAC" evidence="18">
    <location>
        <begin position="504"/>
        <end position="556"/>
    </location>
</feature>
<dbReference type="SUPFAM" id="SSF55785">
    <property type="entry name" value="PYP-like sensor domain (PAS domain)"/>
    <property type="match status" value="3"/>
</dbReference>
<dbReference type="HOGENOM" id="CLU_000445_114_71_3"/>
<gene>
    <name evidence="19" type="ordered locus">Anacy_4201</name>
</gene>
<evidence type="ECO:0000256" key="11">
    <source>
        <dbReference type="ARBA" id="ARBA00023012"/>
    </source>
</evidence>
<dbReference type="InterPro" id="IPR052162">
    <property type="entry name" value="Sensor_kinase/Photoreceptor"/>
</dbReference>
<dbReference type="InterPro" id="IPR000014">
    <property type="entry name" value="PAS"/>
</dbReference>
<feature type="domain" description="PAS" evidence="17">
    <location>
        <begin position="430"/>
        <end position="501"/>
    </location>
</feature>
<dbReference type="InterPro" id="IPR004358">
    <property type="entry name" value="Sig_transdc_His_kin-like_C"/>
</dbReference>
<feature type="domain" description="PAC" evidence="18">
    <location>
        <begin position="336"/>
        <end position="390"/>
    </location>
</feature>
<protein>
    <recommendedName>
        <fullName evidence="3">histidine kinase</fullName>
        <ecNumber evidence="3">2.7.13.3</ecNumber>
    </recommendedName>
</protein>
<evidence type="ECO:0000313" key="20">
    <source>
        <dbReference type="Proteomes" id="UP000010474"/>
    </source>
</evidence>
<dbReference type="SUPFAM" id="SSF47384">
    <property type="entry name" value="Homodimeric domain of signal transducing histidine kinase"/>
    <property type="match status" value="1"/>
</dbReference>
<dbReference type="InterPro" id="IPR035965">
    <property type="entry name" value="PAS-like_dom_sf"/>
</dbReference>
<dbReference type="FunFam" id="3.30.450.20:FF:000099">
    <property type="entry name" value="Sensory box sensor histidine kinase"/>
    <property type="match status" value="1"/>
</dbReference>
<evidence type="ECO:0000256" key="2">
    <source>
        <dbReference type="ARBA" id="ARBA00004141"/>
    </source>
</evidence>
<evidence type="ECO:0000259" key="18">
    <source>
        <dbReference type="PROSITE" id="PS50113"/>
    </source>
</evidence>
<evidence type="ECO:0000256" key="14">
    <source>
        <dbReference type="SAM" id="Coils"/>
    </source>
</evidence>
<dbReference type="InterPro" id="IPR005467">
    <property type="entry name" value="His_kinase_dom"/>
</dbReference>
<dbReference type="InterPro" id="IPR001610">
    <property type="entry name" value="PAC"/>
</dbReference>
<dbReference type="Gene3D" id="3.30.565.10">
    <property type="entry name" value="Histidine kinase-like ATPase, C-terminal domain"/>
    <property type="match status" value="1"/>
</dbReference>
<dbReference type="AlphaFoldDB" id="K9ZLX8"/>
<dbReference type="EC" id="2.7.13.3" evidence="3"/>
<feature type="transmembrane region" description="Helical" evidence="15">
    <location>
        <begin position="69"/>
        <end position="88"/>
    </location>
</feature>
<dbReference type="GO" id="GO:0005524">
    <property type="term" value="F:ATP binding"/>
    <property type="evidence" value="ECO:0007669"/>
    <property type="project" value="UniProtKB-KW"/>
</dbReference>
<dbReference type="NCBIfam" id="TIGR00229">
    <property type="entry name" value="sensory_box"/>
    <property type="match status" value="3"/>
</dbReference>
<dbReference type="CDD" id="cd16922">
    <property type="entry name" value="HATPase_EvgS-ArcB-TorS-like"/>
    <property type="match status" value="1"/>
</dbReference>
<evidence type="ECO:0000256" key="9">
    <source>
        <dbReference type="ARBA" id="ARBA00022840"/>
    </source>
</evidence>
<keyword evidence="4" id="KW-0597">Phosphoprotein</keyword>
<dbReference type="Gene3D" id="1.20.120.620">
    <property type="entry name" value="Backbone structure of the membrane domain of e. Coli histidine kinase receptor kdpd"/>
    <property type="match status" value="1"/>
</dbReference>
<evidence type="ECO:0000313" key="19">
    <source>
        <dbReference type="EMBL" id="AFZ59567.1"/>
    </source>
</evidence>
<dbReference type="Gene3D" id="3.30.450.20">
    <property type="entry name" value="PAS domain"/>
    <property type="match status" value="3"/>
</dbReference>
<dbReference type="CDD" id="cd00082">
    <property type="entry name" value="HisKA"/>
    <property type="match status" value="1"/>
</dbReference>
<dbReference type="eggNOG" id="COG5002">
    <property type="taxonomic scope" value="Bacteria"/>
</dbReference>
<dbReference type="PATRIC" id="fig|272123.3.peg.4559"/>
<evidence type="ECO:0000256" key="7">
    <source>
        <dbReference type="ARBA" id="ARBA00022741"/>
    </source>
</evidence>
<name>K9ZLX8_ANACC</name>
<proteinExistence type="predicted"/>
<dbReference type="Proteomes" id="UP000010474">
    <property type="component" value="Chromosome"/>
</dbReference>
<dbReference type="InterPro" id="IPR025201">
    <property type="entry name" value="KdpD_TM"/>
</dbReference>
<comment type="function">
    <text evidence="13">Photoreceptor which exists in two forms that are reversibly interconvertible by light: the R form that absorbs maximally in the red region of the spectrum and the FR form that absorbs maximally in the far-red region.</text>
</comment>
<dbReference type="FunFam" id="1.10.287.130:FF:000001">
    <property type="entry name" value="Two-component sensor histidine kinase"/>
    <property type="match status" value="1"/>
</dbReference>
<dbReference type="STRING" id="272123.Anacy_4201"/>
<feature type="domain" description="PAS" evidence="17">
    <location>
        <begin position="282"/>
        <end position="311"/>
    </location>
</feature>
<keyword evidence="10 15" id="KW-1133">Transmembrane helix</keyword>
<keyword evidence="5" id="KW-0808">Transferase</keyword>
<keyword evidence="8 19" id="KW-0418">Kinase</keyword>
<feature type="domain" description="PAC" evidence="18">
    <location>
        <begin position="210"/>
        <end position="262"/>
    </location>
</feature>
<dbReference type="InterPro" id="IPR038318">
    <property type="entry name" value="KdpD_sf"/>
</dbReference>
<dbReference type="KEGG" id="acy:Anacy_4201"/>
<feature type="transmembrane region" description="Helical" evidence="15">
    <location>
        <begin position="12"/>
        <end position="37"/>
    </location>
</feature>
<evidence type="ECO:0000256" key="4">
    <source>
        <dbReference type="ARBA" id="ARBA00022553"/>
    </source>
</evidence>
<evidence type="ECO:0000256" key="10">
    <source>
        <dbReference type="ARBA" id="ARBA00022989"/>
    </source>
</evidence>
<dbReference type="FunFam" id="3.30.565.10:FF:000006">
    <property type="entry name" value="Sensor histidine kinase WalK"/>
    <property type="match status" value="1"/>
</dbReference>
<reference evidence="20" key="1">
    <citation type="journal article" date="2013" name="Proc. Natl. Acad. Sci. U.S.A.">
        <title>Improving the coverage of the cyanobacterial phylum using diversity-driven genome sequencing.</title>
        <authorList>
            <person name="Shih P.M."/>
            <person name="Wu D."/>
            <person name="Latifi A."/>
            <person name="Axen S.D."/>
            <person name="Fewer D.P."/>
            <person name="Talla E."/>
            <person name="Calteau A."/>
            <person name="Cai F."/>
            <person name="Tandeau de Marsac N."/>
            <person name="Rippka R."/>
            <person name="Herdman M."/>
            <person name="Sivonen K."/>
            <person name="Coursin T."/>
            <person name="Laurent T."/>
            <person name="Goodwin L."/>
            <person name="Nolan M."/>
            <person name="Davenport K.W."/>
            <person name="Han C.S."/>
            <person name="Rubin E.M."/>
            <person name="Eisen J.A."/>
            <person name="Woyke T."/>
            <person name="Gugger M."/>
            <person name="Kerfeld C.A."/>
        </authorList>
    </citation>
    <scope>NUCLEOTIDE SEQUENCE [LARGE SCALE GENOMIC DNA]</scope>
    <source>
        <strain evidence="20">ATCC 27899 / PCC 7122</strain>
    </source>
</reference>
<evidence type="ECO:0000256" key="13">
    <source>
        <dbReference type="ARBA" id="ARBA00055745"/>
    </source>
</evidence>
<dbReference type="Pfam" id="PF02518">
    <property type="entry name" value="HATPase_c"/>
    <property type="match status" value="1"/>
</dbReference>
<dbReference type="eggNOG" id="COG2202">
    <property type="taxonomic scope" value="Bacteria"/>
</dbReference>
<dbReference type="InterPro" id="IPR013655">
    <property type="entry name" value="PAS_fold_3"/>
</dbReference>
<feature type="transmembrane region" description="Helical" evidence="15">
    <location>
        <begin position="43"/>
        <end position="62"/>
    </location>
</feature>
<keyword evidence="11" id="KW-0902">Two-component regulatory system</keyword>
<dbReference type="Gene3D" id="1.10.287.130">
    <property type="match status" value="1"/>
</dbReference>
<dbReference type="PANTHER" id="PTHR43304:SF1">
    <property type="entry name" value="PAC DOMAIN-CONTAINING PROTEIN"/>
    <property type="match status" value="1"/>
</dbReference>
<dbReference type="InterPro" id="IPR036097">
    <property type="entry name" value="HisK_dim/P_sf"/>
</dbReference>
<organism evidence="19 20">
    <name type="scientific">Anabaena cylindrica (strain ATCC 27899 / PCC 7122)</name>
    <dbReference type="NCBI Taxonomy" id="272123"/>
    <lineage>
        <taxon>Bacteria</taxon>
        <taxon>Bacillati</taxon>
        <taxon>Cyanobacteriota</taxon>
        <taxon>Cyanophyceae</taxon>
        <taxon>Nostocales</taxon>
        <taxon>Nostocaceae</taxon>
        <taxon>Anabaena</taxon>
    </lineage>
</organism>
<keyword evidence="7" id="KW-0547">Nucleotide-binding</keyword>
<dbReference type="Pfam" id="PF08447">
    <property type="entry name" value="PAS_3"/>
    <property type="match status" value="2"/>
</dbReference>
<keyword evidence="12 15" id="KW-0472">Membrane</keyword>
<dbReference type="SMART" id="SM00086">
    <property type="entry name" value="PAC"/>
    <property type="match status" value="3"/>
</dbReference>
<evidence type="ECO:0000256" key="5">
    <source>
        <dbReference type="ARBA" id="ARBA00022679"/>
    </source>
</evidence>
<keyword evidence="20" id="KW-1185">Reference proteome</keyword>
<evidence type="ECO:0000256" key="15">
    <source>
        <dbReference type="SAM" id="Phobius"/>
    </source>
</evidence>
<keyword evidence="6 15" id="KW-0812">Transmembrane</keyword>
<feature type="coiled-coil region" evidence="14">
    <location>
        <begin position="406"/>
        <end position="433"/>
    </location>
</feature>
<evidence type="ECO:0000256" key="6">
    <source>
        <dbReference type="ARBA" id="ARBA00022692"/>
    </source>
</evidence>
<dbReference type="RefSeq" id="WP_015216184.1">
    <property type="nucleotide sequence ID" value="NC_019771.1"/>
</dbReference>
<dbReference type="OrthoDB" id="9778628at2"/>
<dbReference type="PROSITE" id="PS50113">
    <property type="entry name" value="PAC"/>
    <property type="match status" value="3"/>
</dbReference>
<dbReference type="Pfam" id="PF00512">
    <property type="entry name" value="HisKA"/>
    <property type="match status" value="1"/>
</dbReference>
<dbReference type="SMART" id="SM00387">
    <property type="entry name" value="HATPase_c"/>
    <property type="match status" value="1"/>
</dbReference>
<dbReference type="EMBL" id="CP003659">
    <property type="protein sequence ID" value="AFZ59567.1"/>
    <property type="molecule type" value="Genomic_DNA"/>
</dbReference>
<dbReference type="eggNOG" id="COG2205">
    <property type="taxonomic scope" value="Bacteria"/>
</dbReference>
<dbReference type="CDD" id="cd00130">
    <property type="entry name" value="PAS"/>
    <property type="match status" value="3"/>
</dbReference>
<evidence type="ECO:0000256" key="12">
    <source>
        <dbReference type="ARBA" id="ARBA00023136"/>
    </source>
</evidence>
<evidence type="ECO:0000256" key="3">
    <source>
        <dbReference type="ARBA" id="ARBA00012438"/>
    </source>
</evidence>
<dbReference type="GO" id="GO:0000155">
    <property type="term" value="F:phosphorelay sensor kinase activity"/>
    <property type="evidence" value="ECO:0007669"/>
    <property type="project" value="InterPro"/>
</dbReference>
<dbReference type="InterPro" id="IPR000700">
    <property type="entry name" value="PAS-assoc_C"/>
</dbReference>
<dbReference type="InterPro" id="IPR036890">
    <property type="entry name" value="HATPase_C_sf"/>
</dbReference>
<feature type="domain" description="PAS" evidence="17">
    <location>
        <begin position="136"/>
        <end position="206"/>
    </location>
</feature>
<dbReference type="InterPro" id="IPR003594">
    <property type="entry name" value="HATPase_dom"/>
</dbReference>